<feature type="region of interest" description="Disordered" evidence="1">
    <location>
        <begin position="291"/>
        <end position="332"/>
    </location>
</feature>
<accession>A0AAW0HSN6</accession>
<keyword evidence="4" id="KW-1185">Reference proteome</keyword>
<name>A0AAW0HSN6_MYOGA</name>
<dbReference type="Pfam" id="PF15038">
    <property type="entry name" value="Jiraiya"/>
    <property type="match status" value="1"/>
</dbReference>
<gene>
    <name evidence="3" type="ORF">U0070_004256</name>
</gene>
<dbReference type="AlphaFoldDB" id="A0AAW0HSN6"/>
<keyword evidence="2" id="KW-1133">Transmembrane helix</keyword>
<dbReference type="PANTHER" id="PTHR36132">
    <property type="entry name" value="TRANSMEMBRANE PROTEIN 221"/>
    <property type="match status" value="1"/>
</dbReference>
<evidence type="ECO:0000256" key="1">
    <source>
        <dbReference type="SAM" id="MobiDB-lite"/>
    </source>
</evidence>
<feature type="transmembrane region" description="Helical" evidence="2">
    <location>
        <begin position="113"/>
        <end position="138"/>
    </location>
</feature>
<evidence type="ECO:0000256" key="2">
    <source>
        <dbReference type="SAM" id="Phobius"/>
    </source>
</evidence>
<dbReference type="PANTHER" id="PTHR36132:SF1">
    <property type="entry name" value="TRANSMEMBRANE PROTEIN 221"/>
    <property type="match status" value="1"/>
</dbReference>
<keyword evidence="2" id="KW-0472">Membrane</keyword>
<organism evidence="3 4">
    <name type="scientific">Myodes glareolus</name>
    <name type="common">Bank vole</name>
    <name type="synonym">Clethrionomys glareolus</name>
    <dbReference type="NCBI Taxonomy" id="447135"/>
    <lineage>
        <taxon>Eukaryota</taxon>
        <taxon>Metazoa</taxon>
        <taxon>Chordata</taxon>
        <taxon>Craniata</taxon>
        <taxon>Vertebrata</taxon>
        <taxon>Euteleostomi</taxon>
        <taxon>Mammalia</taxon>
        <taxon>Eutheria</taxon>
        <taxon>Euarchontoglires</taxon>
        <taxon>Glires</taxon>
        <taxon>Rodentia</taxon>
        <taxon>Myomorpha</taxon>
        <taxon>Muroidea</taxon>
        <taxon>Cricetidae</taxon>
        <taxon>Arvicolinae</taxon>
        <taxon>Myodes</taxon>
    </lineage>
</organism>
<feature type="compositionally biased region" description="Basic and acidic residues" evidence="1">
    <location>
        <begin position="321"/>
        <end position="332"/>
    </location>
</feature>
<comment type="caution">
    <text evidence="3">The sequence shown here is derived from an EMBL/GenBank/DDBJ whole genome shotgun (WGS) entry which is preliminary data.</text>
</comment>
<evidence type="ECO:0000313" key="3">
    <source>
        <dbReference type="EMBL" id="KAK7805130.1"/>
    </source>
</evidence>
<dbReference type="EMBL" id="JBBHLL010000349">
    <property type="protein sequence ID" value="KAK7805130.1"/>
    <property type="molecule type" value="Genomic_DNA"/>
</dbReference>
<feature type="transmembrane region" description="Helical" evidence="2">
    <location>
        <begin position="198"/>
        <end position="220"/>
    </location>
</feature>
<feature type="non-terminal residue" evidence="3">
    <location>
        <position position="1"/>
    </location>
</feature>
<proteinExistence type="predicted"/>
<dbReference type="InterPro" id="IPR029201">
    <property type="entry name" value="Jiraiya"/>
</dbReference>
<protein>
    <recommendedName>
        <fullName evidence="5">Transmembrane protein 221</fullName>
    </recommendedName>
</protein>
<dbReference type="Proteomes" id="UP001488838">
    <property type="component" value="Unassembled WGS sequence"/>
</dbReference>
<reference evidence="3 4" key="1">
    <citation type="journal article" date="2023" name="bioRxiv">
        <title>Conserved and derived expression patterns and positive selection on dental genes reveal complex evolutionary context of ever-growing rodent molars.</title>
        <authorList>
            <person name="Calamari Z.T."/>
            <person name="Song A."/>
            <person name="Cohen E."/>
            <person name="Akter M."/>
            <person name="Roy R.D."/>
            <person name="Hallikas O."/>
            <person name="Christensen M.M."/>
            <person name="Li P."/>
            <person name="Marangoni P."/>
            <person name="Jernvall J."/>
            <person name="Klein O.D."/>
        </authorList>
    </citation>
    <scope>NUCLEOTIDE SEQUENCE [LARGE SCALE GENOMIC DNA]</scope>
    <source>
        <strain evidence="3">V071</strain>
    </source>
</reference>
<feature type="transmembrane region" description="Helical" evidence="2">
    <location>
        <begin position="169"/>
        <end position="192"/>
    </location>
</feature>
<sequence>RAASTSHSGPLSRGPGGAPSPPQDPQDPRRPAGAFTTCAFSPSLARIMGRSYGGRVLTAMTLLGIPAAVLVVLAAQLLFQLQAGCAELRGVRTDRLHAELDPDAGLPEAAAGALLPLATALAALAQVLGLSCLLLAALCGHLGAELARGPGPGRSDWFLYDCRLLRHSALGLFCCGASVYLAALAIYTLLLFEIEAGAAAASILGSGALVLVAVMTHTLLRALRATRRGLHELSPPAFEDEPARPSEDSKTGCRAQPQQGTHCQTLYALSREPGDPFGPMTTGITSRILGRGREGSLPASPQPQTQLAGVTHETHSMLSHRPLDTGKDTTLV</sequence>
<feature type="transmembrane region" description="Helical" evidence="2">
    <location>
        <begin position="56"/>
        <end position="79"/>
    </location>
</feature>
<keyword evidence="2" id="KW-0812">Transmembrane</keyword>
<feature type="region of interest" description="Disordered" evidence="1">
    <location>
        <begin position="233"/>
        <end position="259"/>
    </location>
</feature>
<feature type="compositionally biased region" description="Basic and acidic residues" evidence="1">
    <location>
        <begin position="241"/>
        <end position="251"/>
    </location>
</feature>
<evidence type="ECO:0008006" key="5">
    <source>
        <dbReference type="Google" id="ProtNLM"/>
    </source>
</evidence>
<feature type="region of interest" description="Disordered" evidence="1">
    <location>
        <begin position="1"/>
        <end position="33"/>
    </location>
</feature>
<dbReference type="InterPro" id="IPR053101">
    <property type="entry name" value="TM221"/>
</dbReference>
<evidence type="ECO:0000313" key="4">
    <source>
        <dbReference type="Proteomes" id="UP001488838"/>
    </source>
</evidence>